<gene>
    <name evidence="2" type="ORF">B0293_08435</name>
</gene>
<evidence type="ECO:0000313" key="3">
    <source>
        <dbReference type="Proteomes" id="UP000188551"/>
    </source>
</evidence>
<evidence type="ECO:0000313" key="2">
    <source>
        <dbReference type="EMBL" id="OOC07089.1"/>
    </source>
</evidence>
<proteinExistence type="predicted"/>
<organism evidence="2 3">
    <name type="scientific">Amycolatopsis azurea DSM 43854</name>
    <dbReference type="NCBI Taxonomy" id="1238180"/>
    <lineage>
        <taxon>Bacteria</taxon>
        <taxon>Bacillati</taxon>
        <taxon>Actinomycetota</taxon>
        <taxon>Actinomycetes</taxon>
        <taxon>Pseudonocardiales</taxon>
        <taxon>Pseudonocardiaceae</taxon>
        <taxon>Amycolatopsis</taxon>
    </lineage>
</organism>
<accession>A0ABX3JH72</accession>
<reference evidence="2 3" key="1">
    <citation type="submission" date="2017-02" db="EMBL/GenBank/DDBJ databases">
        <title>Amycolatopsis azurea DSM 43854 draft genome.</title>
        <authorList>
            <person name="Mayilraj S."/>
        </authorList>
    </citation>
    <scope>NUCLEOTIDE SEQUENCE [LARGE SCALE GENOMIC DNA]</scope>
    <source>
        <strain evidence="2 3">DSM 43854</strain>
    </source>
</reference>
<evidence type="ECO:0000259" key="1">
    <source>
        <dbReference type="Pfam" id="PF04149"/>
    </source>
</evidence>
<dbReference type="Pfam" id="PF04149">
    <property type="entry name" value="DUF397"/>
    <property type="match status" value="1"/>
</dbReference>
<protein>
    <recommendedName>
        <fullName evidence="1">DUF397 domain-containing protein</fullName>
    </recommendedName>
</protein>
<keyword evidence="3" id="KW-1185">Reference proteome</keyword>
<sequence length="71" mass="7929">MNAHIENWIRANATFRKSSRSNEGNCVEVAKTEIIGVRNSNDPEGPLVFFTRAEWVAFADGMLAGDFDQIL</sequence>
<feature type="domain" description="DUF397" evidence="1">
    <location>
        <begin position="13"/>
        <end position="61"/>
    </location>
</feature>
<comment type="caution">
    <text evidence="2">The sequence shown here is derived from an EMBL/GenBank/DDBJ whole genome shotgun (WGS) entry which is preliminary data.</text>
</comment>
<dbReference type="RefSeq" id="WP_052014539.1">
    <property type="nucleotide sequence ID" value="NZ_ANMG01000059.1"/>
</dbReference>
<dbReference type="EMBL" id="MUXN01000005">
    <property type="protein sequence ID" value="OOC07089.1"/>
    <property type="molecule type" value="Genomic_DNA"/>
</dbReference>
<dbReference type="Proteomes" id="UP000188551">
    <property type="component" value="Unassembled WGS sequence"/>
</dbReference>
<name>A0ABX3JH72_9PSEU</name>
<dbReference type="InterPro" id="IPR007278">
    <property type="entry name" value="DUF397"/>
</dbReference>